<evidence type="ECO:0000259" key="3">
    <source>
        <dbReference type="Pfam" id="PF03061"/>
    </source>
</evidence>
<gene>
    <name evidence="4" type="ORF">NJ75_01302</name>
</gene>
<dbReference type="NCBIfam" id="TIGR00369">
    <property type="entry name" value="unchar_dom_1"/>
    <property type="match status" value="1"/>
</dbReference>
<dbReference type="Pfam" id="PF03061">
    <property type="entry name" value="4HBT"/>
    <property type="match status" value="1"/>
</dbReference>
<dbReference type="PATRIC" id="fig|48936.3.peg.1302"/>
<dbReference type="Proteomes" id="UP000031338">
    <property type="component" value="Unassembled WGS sequence"/>
</dbReference>
<dbReference type="AlphaFoldDB" id="A0A0B8ZYH9"/>
<keyword evidence="2" id="KW-0812">Transmembrane</keyword>
<feature type="transmembrane region" description="Helical" evidence="2">
    <location>
        <begin position="47"/>
        <end position="69"/>
    </location>
</feature>
<dbReference type="STRING" id="48936.NJ75_01302"/>
<dbReference type="InterPro" id="IPR029069">
    <property type="entry name" value="HotDog_dom_sf"/>
</dbReference>
<accession>A0A0B8ZYH9</accession>
<dbReference type="Gene3D" id="3.10.129.10">
    <property type="entry name" value="Hotdog Thioesterase"/>
    <property type="match status" value="1"/>
</dbReference>
<evidence type="ECO:0000313" key="4">
    <source>
        <dbReference type="EMBL" id="KHS48113.1"/>
    </source>
</evidence>
<proteinExistence type="predicted"/>
<keyword evidence="2" id="KW-1133">Transmembrane helix</keyword>
<keyword evidence="5" id="KW-1185">Reference proteome</keyword>
<keyword evidence="2" id="KW-0472">Membrane</keyword>
<organism evidence="4 5">
    <name type="scientific">Novosphingobium subterraneum</name>
    <dbReference type="NCBI Taxonomy" id="48936"/>
    <lineage>
        <taxon>Bacteria</taxon>
        <taxon>Pseudomonadati</taxon>
        <taxon>Pseudomonadota</taxon>
        <taxon>Alphaproteobacteria</taxon>
        <taxon>Sphingomonadales</taxon>
        <taxon>Sphingomonadaceae</taxon>
        <taxon>Novosphingobium</taxon>
    </lineage>
</organism>
<reference evidence="4 5" key="1">
    <citation type="submission" date="2014-10" db="EMBL/GenBank/DDBJ databases">
        <title>Draft genome sequence of Novosphingobium subterraneum DSM 12447.</title>
        <authorList>
            <person name="Gan H.M."/>
            <person name="Gan H.Y."/>
            <person name="Savka M.A."/>
        </authorList>
    </citation>
    <scope>NUCLEOTIDE SEQUENCE [LARGE SCALE GENOMIC DNA]</scope>
    <source>
        <strain evidence="4 5">DSM 12447</strain>
    </source>
</reference>
<keyword evidence="1" id="KW-0378">Hydrolase</keyword>
<protein>
    <submittedName>
        <fullName evidence="4">Phenylacetic acid degradation-like protein</fullName>
    </submittedName>
</protein>
<dbReference type="InterPro" id="IPR006683">
    <property type="entry name" value="Thioestr_dom"/>
</dbReference>
<dbReference type="EMBL" id="JRVC01000005">
    <property type="protein sequence ID" value="KHS48113.1"/>
    <property type="molecule type" value="Genomic_DNA"/>
</dbReference>
<evidence type="ECO:0000313" key="5">
    <source>
        <dbReference type="Proteomes" id="UP000031338"/>
    </source>
</evidence>
<feature type="domain" description="Thioesterase" evidence="3">
    <location>
        <begin position="46"/>
        <end position="123"/>
    </location>
</feature>
<comment type="caution">
    <text evidence="4">The sequence shown here is derived from an EMBL/GenBank/DDBJ whole genome shotgun (WGS) entry which is preliminary data.</text>
</comment>
<dbReference type="SUPFAM" id="SSF54637">
    <property type="entry name" value="Thioesterase/thiol ester dehydrase-isomerase"/>
    <property type="match status" value="1"/>
</dbReference>
<dbReference type="InterPro" id="IPR003736">
    <property type="entry name" value="PAAI_dom"/>
</dbReference>
<dbReference type="CDD" id="cd03443">
    <property type="entry name" value="PaaI_thioesterase"/>
    <property type="match status" value="1"/>
</dbReference>
<name>A0A0B8ZYH9_9SPHN</name>
<sequence>MSEAGVLLSEKLPPYARSMGMRIAGMLDDAPLLAMDFSDRAMGRPGFLHGGAIAGMMEIAAIMALHAHLGEEDARMRIKPVNISVEYLRGGVTVETFARGEVIRAGRRIANVRAEAWQSDRDKPLASCWMNFLIKPKS</sequence>
<dbReference type="GO" id="GO:0016289">
    <property type="term" value="F:acyl-CoA hydrolase activity"/>
    <property type="evidence" value="ECO:0007669"/>
    <property type="project" value="UniProtKB-ARBA"/>
</dbReference>
<evidence type="ECO:0000256" key="2">
    <source>
        <dbReference type="SAM" id="Phobius"/>
    </source>
</evidence>
<evidence type="ECO:0000256" key="1">
    <source>
        <dbReference type="ARBA" id="ARBA00022801"/>
    </source>
</evidence>